<comment type="caution">
    <text evidence="1">The sequence shown here is derived from an EMBL/GenBank/DDBJ whole genome shotgun (WGS) entry which is preliminary data.</text>
</comment>
<dbReference type="AlphaFoldDB" id="A0A5E8H0J8"/>
<name>A0A5E8H0J8_ROSAD</name>
<sequence length="209" mass="24772">MSQPTLAFKSLRNPNICDKRKLIFVHNPKAAGKSFRKWLGFEGRINHGFPSYDTPVNLWDEYTVIVCVREPIKRALSLYKFMTHESYQGTMLKAFPDIHSYDPLTFFTTIMARQRLFLAKQYKYTHHFGSNKEPDYVLRVEDLDVSEIADRFSISDPFPWENSGKNSELVELEEDLYWYLVNHFKADYFFFGYRPKPYDEFMDTQKLAA</sequence>
<gene>
    <name evidence="1" type="ORF">SADFL11_3248</name>
</gene>
<evidence type="ECO:0008006" key="3">
    <source>
        <dbReference type="Google" id="ProtNLM"/>
    </source>
</evidence>
<dbReference type="Proteomes" id="UP000004703">
    <property type="component" value="Chromosome"/>
</dbReference>
<evidence type="ECO:0000313" key="2">
    <source>
        <dbReference type="Proteomes" id="UP000004703"/>
    </source>
</evidence>
<evidence type="ECO:0000313" key="1">
    <source>
        <dbReference type="EMBL" id="EEE45959.1"/>
    </source>
</evidence>
<reference evidence="1 2" key="1">
    <citation type="submission" date="2008-01" db="EMBL/GenBank/DDBJ databases">
        <authorList>
            <person name="Wagner-Dobler I."/>
            <person name="Ferriera S."/>
            <person name="Johnson J."/>
            <person name="Kravitz S."/>
            <person name="Beeson K."/>
            <person name="Sutton G."/>
            <person name="Rogers Y.-H."/>
            <person name="Friedman R."/>
            <person name="Frazier M."/>
            <person name="Venter J.C."/>
        </authorList>
    </citation>
    <scope>NUCLEOTIDE SEQUENCE [LARGE SCALE GENOMIC DNA]</scope>
    <source>
        <strain evidence="2">DSM 17067 / NCIMB 14079 / DFL-11</strain>
    </source>
</reference>
<organism evidence="1 2">
    <name type="scientific">Roseibium alexandrii (strain DSM 17067 / NCIMB 14079 / DFL-11)</name>
    <name type="common">Labrenzia alexandrii</name>
    <dbReference type="NCBI Taxonomy" id="244592"/>
    <lineage>
        <taxon>Bacteria</taxon>
        <taxon>Pseudomonadati</taxon>
        <taxon>Pseudomonadota</taxon>
        <taxon>Alphaproteobacteria</taxon>
        <taxon>Hyphomicrobiales</taxon>
        <taxon>Stappiaceae</taxon>
        <taxon>Roseibium</taxon>
    </lineage>
</organism>
<reference evidence="1 2" key="2">
    <citation type="submission" date="2013-04" db="EMBL/GenBank/DDBJ databases">
        <authorList>
            <person name="Fiebig A."/>
            <person name="Pradella S."/>
            <person name="Wagner-Doebler I."/>
        </authorList>
    </citation>
    <scope>NUCLEOTIDE SEQUENCE [LARGE SCALE GENOMIC DNA]</scope>
    <source>
        <strain evidence="2">DSM 17067 / NCIMB 14079 / DFL-11</strain>
    </source>
</reference>
<dbReference type="Gene3D" id="3.40.50.300">
    <property type="entry name" value="P-loop containing nucleotide triphosphate hydrolases"/>
    <property type="match status" value="1"/>
</dbReference>
<protein>
    <recommendedName>
        <fullName evidence="3">Sulfotransferase family protein</fullName>
    </recommendedName>
</protein>
<accession>A0A5E8H0J8</accession>
<proteinExistence type="predicted"/>
<dbReference type="SUPFAM" id="SSF52540">
    <property type="entry name" value="P-loop containing nucleoside triphosphate hydrolases"/>
    <property type="match status" value="1"/>
</dbReference>
<dbReference type="RefSeq" id="WP_008194249.1">
    <property type="nucleotide sequence ID" value="NZ_CM011002.1"/>
</dbReference>
<dbReference type="InterPro" id="IPR027417">
    <property type="entry name" value="P-loop_NTPase"/>
</dbReference>
<dbReference type="EMBL" id="ACCU02000004">
    <property type="protein sequence ID" value="EEE45959.1"/>
    <property type="molecule type" value="Genomic_DNA"/>
</dbReference>